<gene>
    <name evidence="3" type="ORF">PoB_000535700</name>
</gene>
<organism evidence="3 4">
    <name type="scientific">Plakobranchus ocellatus</name>
    <dbReference type="NCBI Taxonomy" id="259542"/>
    <lineage>
        <taxon>Eukaryota</taxon>
        <taxon>Metazoa</taxon>
        <taxon>Spiralia</taxon>
        <taxon>Lophotrochozoa</taxon>
        <taxon>Mollusca</taxon>
        <taxon>Gastropoda</taxon>
        <taxon>Heterobranchia</taxon>
        <taxon>Euthyneura</taxon>
        <taxon>Panpulmonata</taxon>
        <taxon>Sacoglossa</taxon>
        <taxon>Placobranchoidea</taxon>
        <taxon>Plakobranchidae</taxon>
        <taxon>Plakobranchus</taxon>
    </lineage>
</organism>
<feature type="region of interest" description="Disordered" evidence="1">
    <location>
        <begin position="101"/>
        <end position="126"/>
    </location>
</feature>
<evidence type="ECO:0008006" key="5">
    <source>
        <dbReference type="Google" id="ProtNLM"/>
    </source>
</evidence>
<comment type="caution">
    <text evidence="3">The sequence shown here is derived from an EMBL/GenBank/DDBJ whole genome shotgun (WGS) entry which is preliminary data.</text>
</comment>
<dbReference type="EMBL" id="BLXT01000616">
    <property type="protein sequence ID" value="GFN78851.1"/>
    <property type="molecule type" value="Genomic_DNA"/>
</dbReference>
<evidence type="ECO:0000256" key="1">
    <source>
        <dbReference type="SAM" id="MobiDB-lite"/>
    </source>
</evidence>
<sequence>MAELFTPTLNCSKTDITSQATLWMTSVVFRVYIPSVLSAFSLASNIINILVFSRMGLKDGATATFLVLSVSDGATEFYGLLYSILITIRYFGHLLLQSNSGAESTDEYHPPCSHSHPRFRQTSPSY</sequence>
<evidence type="ECO:0000313" key="3">
    <source>
        <dbReference type="EMBL" id="GFN78851.1"/>
    </source>
</evidence>
<keyword evidence="2" id="KW-1133">Transmembrane helix</keyword>
<reference evidence="3 4" key="1">
    <citation type="journal article" date="2021" name="Elife">
        <title>Chloroplast acquisition without the gene transfer in kleptoplastic sea slugs, Plakobranchus ocellatus.</title>
        <authorList>
            <person name="Maeda T."/>
            <person name="Takahashi S."/>
            <person name="Yoshida T."/>
            <person name="Shimamura S."/>
            <person name="Takaki Y."/>
            <person name="Nagai Y."/>
            <person name="Toyoda A."/>
            <person name="Suzuki Y."/>
            <person name="Arimoto A."/>
            <person name="Ishii H."/>
            <person name="Satoh N."/>
            <person name="Nishiyama T."/>
            <person name="Hasebe M."/>
            <person name="Maruyama T."/>
            <person name="Minagawa J."/>
            <person name="Obokata J."/>
            <person name="Shigenobu S."/>
        </authorList>
    </citation>
    <scope>NUCLEOTIDE SEQUENCE [LARGE SCALE GENOMIC DNA]</scope>
</reference>
<evidence type="ECO:0000313" key="4">
    <source>
        <dbReference type="Proteomes" id="UP000735302"/>
    </source>
</evidence>
<name>A0AAV3Y8P9_9GAST</name>
<keyword evidence="2" id="KW-0472">Membrane</keyword>
<proteinExistence type="predicted"/>
<feature type="transmembrane region" description="Helical" evidence="2">
    <location>
        <begin position="31"/>
        <end position="52"/>
    </location>
</feature>
<keyword evidence="2" id="KW-0812">Transmembrane</keyword>
<dbReference type="Proteomes" id="UP000735302">
    <property type="component" value="Unassembled WGS sequence"/>
</dbReference>
<dbReference type="AlphaFoldDB" id="A0AAV3Y8P9"/>
<accession>A0AAV3Y8P9</accession>
<protein>
    <recommendedName>
        <fullName evidence="5">G-protein coupled receptors family 1 profile domain-containing protein</fullName>
    </recommendedName>
</protein>
<evidence type="ECO:0000256" key="2">
    <source>
        <dbReference type="SAM" id="Phobius"/>
    </source>
</evidence>
<keyword evidence="4" id="KW-1185">Reference proteome</keyword>